<comment type="caution">
    <text evidence="2">The sequence shown here is derived from an EMBL/GenBank/DDBJ whole genome shotgun (WGS) entry which is preliminary data.</text>
</comment>
<protein>
    <submittedName>
        <fullName evidence="2">Uncharacterized protein</fullName>
    </submittedName>
</protein>
<keyword evidence="3" id="KW-1185">Reference proteome</keyword>
<accession>A0ABP8DY62</accession>
<reference evidence="3" key="1">
    <citation type="journal article" date="2019" name="Int. J. Syst. Evol. Microbiol.">
        <title>The Global Catalogue of Microorganisms (GCM) 10K type strain sequencing project: providing services to taxonomists for standard genome sequencing and annotation.</title>
        <authorList>
            <consortium name="The Broad Institute Genomics Platform"/>
            <consortium name="The Broad Institute Genome Sequencing Center for Infectious Disease"/>
            <person name="Wu L."/>
            <person name="Ma J."/>
        </authorList>
    </citation>
    <scope>NUCLEOTIDE SEQUENCE [LARGE SCALE GENOMIC DNA]</scope>
    <source>
        <strain evidence="3">JCM 17442</strain>
    </source>
</reference>
<proteinExistence type="predicted"/>
<keyword evidence="1" id="KW-1133">Transmembrane helix</keyword>
<dbReference type="EMBL" id="BAABAU010000001">
    <property type="protein sequence ID" value="GAA4264905.1"/>
    <property type="molecule type" value="Genomic_DNA"/>
</dbReference>
<evidence type="ECO:0000313" key="2">
    <source>
        <dbReference type="EMBL" id="GAA4264905.1"/>
    </source>
</evidence>
<keyword evidence="1" id="KW-0812">Transmembrane</keyword>
<dbReference type="Proteomes" id="UP001501594">
    <property type="component" value="Unassembled WGS sequence"/>
</dbReference>
<gene>
    <name evidence="2" type="ORF">GCM10022256_05170</name>
</gene>
<name>A0ABP8DY62_9MICO</name>
<keyword evidence="1" id="KW-0472">Membrane</keyword>
<feature type="transmembrane region" description="Helical" evidence="1">
    <location>
        <begin position="30"/>
        <end position="48"/>
    </location>
</feature>
<organism evidence="2 3">
    <name type="scientific">Frondihabitans peucedani</name>
    <dbReference type="NCBI Taxonomy" id="598626"/>
    <lineage>
        <taxon>Bacteria</taxon>
        <taxon>Bacillati</taxon>
        <taxon>Actinomycetota</taxon>
        <taxon>Actinomycetes</taxon>
        <taxon>Micrococcales</taxon>
        <taxon>Microbacteriaceae</taxon>
        <taxon>Frondihabitans</taxon>
    </lineage>
</organism>
<sequence>MTRGSWLLLAGVGIIVTAFGGALVGGGQILVGTVLTILGAPTFGLAVGRYRRKGPPLT</sequence>
<dbReference type="RefSeq" id="WP_344793475.1">
    <property type="nucleotide sequence ID" value="NZ_BAABAU010000001.1"/>
</dbReference>
<evidence type="ECO:0000313" key="3">
    <source>
        <dbReference type="Proteomes" id="UP001501594"/>
    </source>
</evidence>
<evidence type="ECO:0000256" key="1">
    <source>
        <dbReference type="SAM" id="Phobius"/>
    </source>
</evidence>